<proteinExistence type="predicted"/>
<dbReference type="EMBL" id="NOII01000001">
    <property type="protein sequence ID" value="OYD58471.1"/>
    <property type="molecule type" value="Genomic_DNA"/>
</dbReference>
<protein>
    <recommendedName>
        <fullName evidence="3">Head decoration protein</fullName>
    </recommendedName>
</protein>
<dbReference type="RefSeq" id="WP_094250433.1">
    <property type="nucleotide sequence ID" value="NZ_JBHLXL010000001.1"/>
</dbReference>
<sequence>MNLKPKTDSITVQNEILKTTQGLIFKVGGLTLDAALFPAGIVKAGTPVSLKTSPADGRAKPWADADTGTPYVTTHDVKVEAGADTVVGGFEEAYFNKNKVTLSAAFLTAAGSRYKVR</sequence>
<evidence type="ECO:0008006" key="3">
    <source>
        <dbReference type="Google" id="ProtNLM"/>
    </source>
</evidence>
<reference evidence="1 2" key="1">
    <citation type="submission" date="2017-07" db="EMBL/GenBank/DDBJ databases">
        <title>Fictibacillus sp. nov. GDSW-R2A3 Genome sequencing and assembly.</title>
        <authorList>
            <person name="Mayilraj S."/>
        </authorList>
    </citation>
    <scope>NUCLEOTIDE SEQUENCE [LARGE SCALE GENOMIC DNA]</scope>
    <source>
        <strain evidence="1 2">GDSW-R2A3</strain>
    </source>
</reference>
<dbReference type="OrthoDB" id="2720724at2"/>
<name>A0A235FAV4_9BACL</name>
<gene>
    <name evidence="1" type="ORF">CGZ90_00795</name>
</gene>
<comment type="caution">
    <text evidence="1">The sequence shown here is derived from an EMBL/GenBank/DDBJ whole genome shotgun (WGS) entry which is preliminary data.</text>
</comment>
<evidence type="ECO:0000313" key="1">
    <source>
        <dbReference type="EMBL" id="OYD58471.1"/>
    </source>
</evidence>
<dbReference type="AlphaFoldDB" id="A0A235FAV4"/>
<dbReference type="Proteomes" id="UP000215059">
    <property type="component" value="Unassembled WGS sequence"/>
</dbReference>
<accession>A0A235FAV4</accession>
<organism evidence="1 2">
    <name type="scientific">Fictibacillus aquaticus</name>
    <dbReference type="NCBI Taxonomy" id="2021314"/>
    <lineage>
        <taxon>Bacteria</taxon>
        <taxon>Bacillati</taxon>
        <taxon>Bacillota</taxon>
        <taxon>Bacilli</taxon>
        <taxon>Bacillales</taxon>
        <taxon>Fictibacillaceae</taxon>
        <taxon>Fictibacillus</taxon>
    </lineage>
</organism>
<keyword evidence="2" id="KW-1185">Reference proteome</keyword>
<evidence type="ECO:0000313" key="2">
    <source>
        <dbReference type="Proteomes" id="UP000215059"/>
    </source>
</evidence>